<feature type="compositionally biased region" description="Basic and acidic residues" evidence="1">
    <location>
        <begin position="31"/>
        <end position="48"/>
    </location>
</feature>
<sequence>MGARAALRGGLLHGRRTERGRRGGSGRRRVPPRDRPGARCARHCDRPGAGRRRPRLPVRGLRVHRAAADRPRGSRTRASCRCRSPPP</sequence>
<gene>
    <name evidence="2" type="ORF">GY22_16680</name>
</gene>
<accession>A0A0A6VPB1</accession>
<feature type="compositionally biased region" description="Low complexity" evidence="1">
    <location>
        <begin position="1"/>
        <end position="10"/>
    </location>
</feature>
<keyword evidence="3" id="KW-1185">Reference proteome</keyword>
<reference evidence="2 3" key="1">
    <citation type="journal article" date="2003" name="Int. J. Syst. Evol. Microbiol.">
        <title>Kocuria polaris sp. nov., an orange-pigmented psychrophilic bacterium isolated from an Antarctic cyanobacterial mat sample.</title>
        <authorList>
            <person name="Reddy G.S."/>
            <person name="Prakash J.S."/>
            <person name="Prabahar V."/>
            <person name="Matsumoto G.I."/>
            <person name="Stackebrandt E."/>
            <person name="Shivaji S."/>
        </authorList>
    </citation>
    <scope>NUCLEOTIDE SEQUENCE [LARGE SCALE GENOMIC DNA]</scope>
    <source>
        <strain evidence="2 3">CMS 76or</strain>
    </source>
</reference>
<protein>
    <submittedName>
        <fullName evidence="2">Uncharacterized protein</fullName>
    </submittedName>
</protein>
<dbReference type="EMBL" id="JSUH01000025">
    <property type="protein sequence ID" value="KHD96243.1"/>
    <property type="molecule type" value="Genomic_DNA"/>
</dbReference>
<feature type="region of interest" description="Disordered" evidence="1">
    <location>
        <begin position="1"/>
        <end position="87"/>
    </location>
</feature>
<dbReference type="Proteomes" id="UP000030466">
    <property type="component" value="Unassembled WGS sequence"/>
</dbReference>
<evidence type="ECO:0000313" key="3">
    <source>
        <dbReference type="Proteomes" id="UP000030466"/>
    </source>
</evidence>
<comment type="caution">
    <text evidence="2">The sequence shown here is derived from an EMBL/GenBank/DDBJ whole genome shotgun (WGS) entry which is preliminary data.</text>
</comment>
<feature type="compositionally biased region" description="Basic residues" evidence="1">
    <location>
        <begin position="49"/>
        <end position="65"/>
    </location>
</feature>
<dbReference type="AlphaFoldDB" id="A0A0A6VPB1"/>
<evidence type="ECO:0000256" key="1">
    <source>
        <dbReference type="SAM" id="MobiDB-lite"/>
    </source>
</evidence>
<organism evidence="2 3">
    <name type="scientific">Kocuria rosea subsp. polaris</name>
    <dbReference type="NCBI Taxonomy" id="136273"/>
    <lineage>
        <taxon>Bacteria</taxon>
        <taxon>Bacillati</taxon>
        <taxon>Actinomycetota</taxon>
        <taxon>Actinomycetes</taxon>
        <taxon>Micrococcales</taxon>
        <taxon>Micrococcaceae</taxon>
        <taxon>Kocuria</taxon>
    </lineage>
</organism>
<evidence type="ECO:0000313" key="2">
    <source>
        <dbReference type="EMBL" id="KHD96243.1"/>
    </source>
</evidence>
<name>A0A0A6VPB1_KOCRO</name>
<proteinExistence type="predicted"/>